<dbReference type="PANTHER" id="PTHR11814">
    <property type="entry name" value="SULFATE TRANSPORTER"/>
    <property type="match status" value="1"/>
</dbReference>
<dbReference type="Proteomes" id="UP000046680">
    <property type="component" value="Unassembled WGS sequence"/>
</dbReference>
<dbReference type="GO" id="GO:0055085">
    <property type="term" value="P:transmembrane transport"/>
    <property type="evidence" value="ECO:0007669"/>
    <property type="project" value="InterPro"/>
</dbReference>
<evidence type="ECO:0000256" key="3">
    <source>
        <dbReference type="ARBA" id="ARBA00022989"/>
    </source>
</evidence>
<dbReference type="AlphaFoldDB" id="A0A654TVT5"/>
<dbReference type="EMBL" id="CFOE01001301">
    <property type="protein sequence ID" value="CFE49648.1"/>
    <property type="molecule type" value="Genomic_DNA"/>
</dbReference>
<reference evidence="9" key="2">
    <citation type="submission" date="2015-03" db="EMBL/GenBank/DDBJ databases">
        <authorList>
            <consortium name="Pathogen Informatics"/>
            <person name="Murphy D."/>
        </authorList>
    </citation>
    <scope>NUCLEOTIDE SEQUENCE</scope>
    <source>
        <strain evidence="9">N09902308</strain>
    </source>
</reference>
<dbReference type="InterPro" id="IPR036513">
    <property type="entry name" value="STAS_dom_sf"/>
</dbReference>
<evidence type="ECO:0000313" key="12">
    <source>
        <dbReference type="Proteomes" id="UP000048289"/>
    </source>
</evidence>
<evidence type="ECO:0000256" key="1">
    <source>
        <dbReference type="ARBA" id="ARBA00004141"/>
    </source>
</evidence>
<dbReference type="InterPro" id="IPR011547">
    <property type="entry name" value="SLC26A/SulP_dom"/>
</dbReference>
<evidence type="ECO:0000313" key="8">
    <source>
        <dbReference type="EMBL" id="CFR66199.1"/>
    </source>
</evidence>
<evidence type="ECO:0000313" key="9">
    <source>
        <dbReference type="EMBL" id="COZ46920.1"/>
    </source>
</evidence>
<feature type="domain" description="STAS" evidence="6">
    <location>
        <begin position="117"/>
        <end position="206"/>
    </location>
</feature>
<keyword evidence="3 5" id="KW-1133">Transmembrane helix</keyword>
<feature type="transmembrane region" description="Helical" evidence="5">
    <location>
        <begin position="37"/>
        <end position="57"/>
    </location>
</feature>
<dbReference type="Pfam" id="PF00916">
    <property type="entry name" value="Sulfate_transp"/>
    <property type="match status" value="1"/>
</dbReference>
<proteinExistence type="predicted"/>
<protein>
    <submittedName>
        <fullName evidence="8">Transmembrane protein</fullName>
    </submittedName>
</protein>
<dbReference type="PROSITE" id="PS50801">
    <property type="entry name" value="STAS"/>
    <property type="match status" value="1"/>
</dbReference>
<evidence type="ECO:0000313" key="7">
    <source>
        <dbReference type="EMBL" id="CFE49648.1"/>
    </source>
</evidence>
<dbReference type="Proteomes" id="UP000039021">
    <property type="component" value="Unassembled WGS sequence"/>
</dbReference>
<dbReference type="InterPro" id="IPR002645">
    <property type="entry name" value="STAS_dom"/>
</dbReference>
<evidence type="ECO:0000313" key="11">
    <source>
        <dbReference type="Proteomes" id="UP000046680"/>
    </source>
</evidence>
<feature type="transmembrane region" description="Helical" evidence="5">
    <location>
        <begin position="69"/>
        <end position="97"/>
    </location>
</feature>
<dbReference type="InterPro" id="IPR001902">
    <property type="entry name" value="SLC26A/SulP_fam"/>
</dbReference>
<feature type="transmembrane region" description="Helical" evidence="5">
    <location>
        <begin position="12"/>
        <end position="32"/>
    </location>
</feature>
<dbReference type="Pfam" id="PF01740">
    <property type="entry name" value="STAS"/>
    <property type="match status" value="1"/>
</dbReference>
<dbReference type="EMBL" id="CSBK01002079">
    <property type="protein sequence ID" value="COZ46920.1"/>
    <property type="molecule type" value="Genomic_DNA"/>
</dbReference>
<dbReference type="Proteomes" id="UP000048289">
    <property type="component" value="Unassembled WGS sequence"/>
</dbReference>
<evidence type="ECO:0000256" key="4">
    <source>
        <dbReference type="ARBA" id="ARBA00023136"/>
    </source>
</evidence>
<evidence type="ECO:0000256" key="5">
    <source>
        <dbReference type="SAM" id="Phobius"/>
    </source>
</evidence>
<name>A0A654TVT5_MYCTX</name>
<organism evidence="8 11">
    <name type="scientific">Mycobacterium tuberculosis</name>
    <dbReference type="NCBI Taxonomy" id="1773"/>
    <lineage>
        <taxon>Bacteria</taxon>
        <taxon>Bacillati</taxon>
        <taxon>Actinomycetota</taxon>
        <taxon>Actinomycetes</taxon>
        <taxon>Mycobacteriales</taxon>
        <taxon>Mycobacteriaceae</taxon>
        <taxon>Mycobacterium</taxon>
        <taxon>Mycobacterium tuberculosis complex</taxon>
    </lineage>
</organism>
<dbReference type="GO" id="GO:0016020">
    <property type="term" value="C:membrane"/>
    <property type="evidence" value="ECO:0007669"/>
    <property type="project" value="UniProtKB-SubCell"/>
</dbReference>
<reference evidence="10 11" key="1">
    <citation type="submission" date="2015-03" db="EMBL/GenBank/DDBJ databases">
        <authorList>
            <consortium name="Pathogen Informatics"/>
        </authorList>
    </citation>
    <scope>NUCLEOTIDE SEQUENCE [LARGE SCALE GENOMIC DNA]</scope>
    <source>
        <strain evidence="8 11">C09601061</strain>
        <strain evidence="7 12">G09901357</strain>
        <strain evidence="10">N09902308</strain>
    </source>
</reference>
<keyword evidence="2 5" id="KW-0812">Transmembrane</keyword>
<evidence type="ECO:0000256" key="2">
    <source>
        <dbReference type="ARBA" id="ARBA00022692"/>
    </source>
</evidence>
<accession>A0A654TVT5</accession>
<evidence type="ECO:0000259" key="6">
    <source>
        <dbReference type="PROSITE" id="PS50801"/>
    </source>
</evidence>
<dbReference type="EMBL" id="CGCX01000063">
    <property type="protein sequence ID" value="CFR66199.1"/>
    <property type="molecule type" value="Genomic_DNA"/>
</dbReference>
<dbReference type="SUPFAM" id="SSF52091">
    <property type="entry name" value="SpoIIaa-like"/>
    <property type="match status" value="1"/>
</dbReference>
<comment type="subcellular location">
    <subcellularLocation>
        <location evidence="1">Membrane</location>
        <topology evidence="1">Multi-pass membrane protein</topology>
    </subcellularLocation>
</comment>
<evidence type="ECO:0000313" key="10">
    <source>
        <dbReference type="Proteomes" id="UP000039021"/>
    </source>
</evidence>
<dbReference type="CDD" id="cd07042">
    <property type="entry name" value="STAS_SulP_like_sulfate_transporter"/>
    <property type="match status" value="1"/>
</dbReference>
<sequence length="206" mass="22424">MVNVRNGGQTALSAATHSVVLFVFVAGLGAVVQYIPLAVLSGILILVAVGMFDWHAMRKAHVSPRGDVIVMFTTMIITVVVDLTIAVMVGIALSLLVHRLRSRQRKAKVTQDDTGTYRIDGPLSFLSVDGVFGSLRDGREDVSLDLQHVTYLDTSGARALLYFIDHSEKDGVAVSIKRIPPRLESQLTALADNEQRDKLRTVLESA</sequence>
<keyword evidence="4 5" id="KW-0472">Membrane</keyword>
<gene>
    <name evidence="8" type="primary">ychM</name>
    <name evidence="7" type="synonym">ychM_2</name>
    <name evidence="8" type="ORF">ERS007657_00317</name>
    <name evidence="7" type="ORF">ERS007681_04699</name>
    <name evidence="9" type="ORF">ERS007739_03790</name>
</gene>
<dbReference type="Gene3D" id="3.30.750.24">
    <property type="entry name" value="STAS domain"/>
    <property type="match status" value="1"/>
</dbReference>